<proteinExistence type="predicted"/>
<gene>
    <name evidence="1" type="ORF">IEO70_12110</name>
</gene>
<evidence type="ECO:0000313" key="2">
    <source>
        <dbReference type="Proteomes" id="UP000602076"/>
    </source>
</evidence>
<dbReference type="EMBL" id="JACXSI010000027">
    <property type="protein sequence ID" value="MBD3109105.1"/>
    <property type="molecule type" value="Genomic_DNA"/>
</dbReference>
<keyword evidence="2" id="KW-1185">Reference proteome</keyword>
<accession>A0A927D039</accession>
<organism evidence="1 2">
    <name type="scientific">Peribacillus faecalis</name>
    <dbReference type="NCBI Taxonomy" id="2772559"/>
    <lineage>
        <taxon>Bacteria</taxon>
        <taxon>Bacillati</taxon>
        <taxon>Bacillota</taxon>
        <taxon>Bacilli</taxon>
        <taxon>Bacillales</taxon>
        <taxon>Bacillaceae</taxon>
        <taxon>Peribacillus</taxon>
    </lineage>
</organism>
<dbReference type="InterPro" id="IPR012505">
    <property type="entry name" value="YbbR"/>
</dbReference>
<dbReference type="Pfam" id="PF07949">
    <property type="entry name" value="YbbR"/>
    <property type="match status" value="4"/>
</dbReference>
<dbReference type="PANTHER" id="PTHR37804">
    <property type="entry name" value="CDAA REGULATORY PROTEIN CDAR"/>
    <property type="match status" value="1"/>
</dbReference>
<reference evidence="1" key="1">
    <citation type="submission" date="2020-09" db="EMBL/GenBank/DDBJ databases">
        <title>Bacillus faecalis sp. nov., a moderately halophilic bacterium isolated from cow faeces.</title>
        <authorList>
            <person name="Jiang L."/>
            <person name="Lee J."/>
        </authorList>
    </citation>
    <scope>NUCLEOTIDE SEQUENCE</scope>
    <source>
        <strain evidence="1">AGMB 02131</strain>
    </source>
</reference>
<protein>
    <submittedName>
        <fullName evidence="1">YbbR-like domain-containing protein</fullName>
    </submittedName>
</protein>
<dbReference type="Gene3D" id="2.170.120.40">
    <property type="entry name" value="YbbR-like domain"/>
    <property type="match status" value="2"/>
</dbReference>
<dbReference type="Gene3D" id="2.170.120.30">
    <property type="match status" value="2"/>
</dbReference>
<name>A0A927D039_9BACI</name>
<evidence type="ECO:0000313" key="1">
    <source>
        <dbReference type="EMBL" id="MBD3109105.1"/>
    </source>
</evidence>
<dbReference type="RefSeq" id="WP_190998645.1">
    <property type="nucleotide sequence ID" value="NZ_JACXSI010000027.1"/>
</dbReference>
<sequence length="432" mass="46920">MDKLFETPWFLKVVALVLAALLYISTNFDIGSGSSSFNTPAQTDTVVIESVPVEVYYDRDNLVVTGVPETVDVTLEGPKNLLVITKNSRDFSLFIDLSDQEIELGTRSVAIEVRDLNDRLTATVDPRTVEVTIEEKITKKFTVTPEFDRSLLEDGYIAEAPTVNPTTVEVTGAKSTIDSIAYVKAIINLQEGVNDSVTLKAPVQAFDENYNKLEVEIDPGTVEVEVPIVSPSKTMSIVPVESGEPASGVTIEDIEVQPSEITLYGKQKVLDTIEDLQLPVDISNIKENTTVTMPIDLPEGITASSAEEVTVKITVKSNADTEEDNPDENTENEDVDVSRVFSNLRIQYVGLEDTYELSFIEPSQGVTNVSLTGKKSIINGLKSSDIQVSIDVTDLGEGEHSAPVTVNTPNNTEAKSSVSVAKVSIVKKESPT</sequence>
<dbReference type="Proteomes" id="UP000602076">
    <property type="component" value="Unassembled WGS sequence"/>
</dbReference>
<comment type="caution">
    <text evidence="1">The sequence shown here is derived from an EMBL/GenBank/DDBJ whole genome shotgun (WGS) entry which is preliminary data.</text>
</comment>
<dbReference type="InterPro" id="IPR053154">
    <property type="entry name" value="c-di-AMP_regulator"/>
</dbReference>
<dbReference type="AlphaFoldDB" id="A0A927D039"/>
<dbReference type="PANTHER" id="PTHR37804:SF1">
    <property type="entry name" value="CDAA REGULATORY PROTEIN CDAR"/>
    <property type="match status" value="1"/>
</dbReference>